<accession>A0A7S7RV53</accession>
<dbReference type="SUPFAM" id="SSF47413">
    <property type="entry name" value="lambda repressor-like DNA-binding domains"/>
    <property type="match status" value="1"/>
</dbReference>
<dbReference type="AlphaFoldDB" id="A0A7S7RV53"/>
<dbReference type="GO" id="GO:0003677">
    <property type="term" value="F:DNA binding"/>
    <property type="evidence" value="ECO:0007669"/>
    <property type="project" value="InterPro"/>
</dbReference>
<dbReference type="CDD" id="cd00093">
    <property type="entry name" value="HTH_XRE"/>
    <property type="match status" value="1"/>
</dbReference>
<dbReference type="Gene3D" id="1.10.260.40">
    <property type="entry name" value="lambda repressor-like DNA-binding domains"/>
    <property type="match status" value="1"/>
</dbReference>
<proteinExistence type="predicted"/>
<dbReference type="Proteomes" id="UP000593735">
    <property type="component" value="Chromosome"/>
</dbReference>
<evidence type="ECO:0000259" key="1">
    <source>
        <dbReference type="PROSITE" id="PS50943"/>
    </source>
</evidence>
<dbReference type="InterPro" id="IPR001387">
    <property type="entry name" value="Cro/C1-type_HTH"/>
</dbReference>
<dbReference type="SMART" id="SM00530">
    <property type="entry name" value="HTH_XRE"/>
    <property type="match status" value="1"/>
</dbReference>
<sequence>MHPYDEQYLKTAANTLGKAFDFAEKHLPGGVAHFYDLFCTSTISRTFDGPDACPQVSDSGIELVLAVCEGDGIESLETMLSSEKRLPKGVRDRARWCGEVLAFHQWMTGASFRAISLYLSADDLINLYTQNQTATPRAASLALEEIYLHTVVPTRLSTFRSVSGLTQAALSEASGVSLRAIQQYEQRKKDINRAHALSVWHLAQTLDCKVEDLLEP</sequence>
<keyword evidence="3" id="KW-1185">Reference proteome</keyword>
<dbReference type="PROSITE" id="PS50943">
    <property type="entry name" value="HTH_CROC1"/>
    <property type="match status" value="1"/>
</dbReference>
<dbReference type="RefSeq" id="WP_194372452.1">
    <property type="nucleotide sequence ID" value="NZ_CP063767.1"/>
</dbReference>
<evidence type="ECO:0000313" key="2">
    <source>
        <dbReference type="EMBL" id="QOY61278.1"/>
    </source>
</evidence>
<gene>
    <name evidence="2" type="ORF">INP52_03515</name>
</gene>
<protein>
    <submittedName>
        <fullName evidence="2">Helix-turn-helix transcriptional regulator</fullName>
    </submittedName>
</protein>
<dbReference type="KEGG" id="tio:INP52_03515"/>
<dbReference type="InterPro" id="IPR010982">
    <property type="entry name" value="Lambda_DNA-bd_dom_sf"/>
</dbReference>
<feature type="domain" description="HTH cro/C1-type" evidence="1">
    <location>
        <begin position="164"/>
        <end position="213"/>
    </location>
</feature>
<evidence type="ECO:0000313" key="3">
    <source>
        <dbReference type="Proteomes" id="UP000593735"/>
    </source>
</evidence>
<name>A0A7S7RV53_9ACTN</name>
<organism evidence="2 3">
    <name type="scientific">Thermophilibacter immobilis</name>
    <dbReference type="NCBI Taxonomy" id="2779519"/>
    <lineage>
        <taxon>Bacteria</taxon>
        <taxon>Bacillati</taxon>
        <taxon>Actinomycetota</taxon>
        <taxon>Coriobacteriia</taxon>
        <taxon>Coriobacteriales</taxon>
        <taxon>Atopobiaceae</taxon>
        <taxon>Thermophilibacter</taxon>
    </lineage>
</organism>
<dbReference type="EMBL" id="CP063767">
    <property type="protein sequence ID" value="QOY61278.1"/>
    <property type="molecule type" value="Genomic_DNA"/>
</dbReference>
<reference evidence="2 3" key="1">
    <citation type="submission" date="2020-10" db="EMBL/GenBank/DDBJ databases">
        <title>Olsenella immobilis sp.nov., isolated from the mud in a fermentation cellar used for the production of Chinese strong-flavoured liquor.</title>
        <authorList>
            <person name="Lu L."/>
        </authorList>
    </citation>
    <scope>NUCLEOTIDE SEQUENCE [LARGE SCALE GENOMIC DNA]</scope>
    <source>
        <strain evidence="2 3">LZLJ-2</strain>
    </source>
</reference>